<dbReference type="PANTHER" id="PTHR31047:SF0">
    <property type="entry name" value="MEIOTICALLY UP-REGULATED GENE 157 PROTEIN"/>
    <property type="match status" value="1"/>
</dbReference>
<dbReference type="Pfam" id="PF06824">
    <property type="entry name" value="Glyco_hydro_125"/>
    <property type="match status" value="1"/>
</dbReference>
<dbReference type="Gene3D" id="1.50.10.10">
    <property type="match status" value="1"/>
</dbReference>
<dbReference type="AlphaFoldDB" id="A0A1C7IG06"/>
<dbReference type="STRING" id="1796616.A4V09_15845"/>
<gene>
    <name evidence="1" type="ORF">A4V09_15845</name>
</gene>
<dbReference type="PIRSF" id="PIRSF028846">
    <property type="entry name" value="UCP028846"/>
    <property type="match status" value="1"/>
</dbReference>
<dbReference type="InterPro" id="IPR008928">
    <property type="entry name" value="6-hairpin_glycosidase_sf"/>
</dbReference>
<dbReference type="InterPro" id="IPR008313">
    <property type="entry name" value="GH125"/>
</dbReference>
<dbReference type="EMBL" id="CP015405">
    <property type="protein sequence ID" value="ANU77102.1"/>
    <property type="molecule type" value="Genomic_DNA"/>
</dbReference>
<dbReference type="GO" id="GO:0005975">
    <property type="term" value="P:carbohydrate metabolic process"/>
    <property type="evidence" value="ECO:0007669"/>
    <property type="project" value="InterPro"/>
</dbReference>
<dbReference type="RefSeq" id="WP_065543233.1">
    <property type="nucleotide sequence ID" value="NZ_CP015405.2"/>
</dbReference>
<organism evidence="1 2">
    <name type="scientific">Blautia pseudococcoides</name>
    <dbReference type="NCBI Taxonomy" id="1796616"/>
    <lineage>
        <taxon>Bacteria</taxon>
        <taxon>Bacillati</taxon>
        <taxon>Bacillota</taxon>
        <taxon>Clostridia</taxon>
        <taxon>Lachnospirales</taxon>
        <taxon>Lachnospiraceae</taxon>
        <taxon>Blautia</taxon>
    </lineage>
</organism>
<dbReference type="PANTHER" id="PTHR31047">
    <property type="entry name" value="MEIOTICALLY UP-REGULATED GENE 157 PROTEIN"/>
    <property type="match status" value="1"/>
</dbReference>
<evidence type="ECO:0000313" key="1">
    <source>
        <dbReference type="EMBL" id="ANU77102.1"/>
    </source>
</evidence>
<name>A0A1C7IG06_9FIRM</name>
<dbReference type="InterPro" id="IPR012341">
    <property type="entry name" value="6hp_glycosidase-like_sf"/>
</dbReference>
<accession>A0A1C7IG06</accession>
<dbReference type="Proteomes" id="UP000092574">
    <property type="component" value="Chromosome"/>
</dbReference>
<dbReference type="SUPFAM" id="SSF48208">
    <property type="entry name" value="Six-hairpin glycosidases"/>
    <property type="match status" value="1"/>
</dbReference>
<sequence length="427" mass="49331">MENPKIIEELIKEAEQKCKEEPYLAEVFRNCFTNTLNTTVKEMEDGTTHVITGDIPAMWLRDSTAQLRPYLLAAGKDEKLTQVIAGLVKRQFHCILKEPYANAFNETDNGNCWEKDFPDQNPWVWEMKFEVDSLCYPVQLAYLLWKNTGYTEHFDNTFLTGIETIMDVFEREQYHESRSEYRFQRKNCVFTDTLSREGKGALVKEGCGLIWSGFRPSDDACTYGYLIPSNMFACVILGYMAEICRSFLHEELTAQRAERLREEITAGIESYGIVRTAEFGEIYAYETDGFGQYNLMDDANVPSLLSMEYLGYIPRRRDVAENTRRFLLSEANPYYFKGDKLSGIGSPHTPSRYVWHIAAAMEGLTADREEEKVQVLRRLAGTDGGKGMMHEGVFVDNPEIFTREWFSWANAMYSELMLDYLGYRVKK</sequence>
<proteinExistence type="predicted"/>
<reference evidence="1" key="1">
    <citation type="submission" date="2017-04" db="EMBL/GenBank/DDBJ databases">
        <title>Complete Genome Sequences of Twelve Strains of a Stable Defined Moderately Diverse Mouse Microbiota 2 (sDMDMm2).</title>
        <authorList>
            <person name="Uchimura Y."/>
            <person name="Wyss M."/>
            <person name="Brugiroux S."/>
            <person name="Limenitakis J.P."/>
            <person name="Stecher B."/>
            <person name="McCoy K.D."/>
            <person name="Macpherson A.J."/>
        </authorList>
    </citation>
    <scope>NUCLEOTIDE SEQUENCE</scope>
    <source>
        <strain evidence="1">YL58</strain>
    </source>
</reference>
<protein>
    <submittedName>
        <fullName evidence="1">Metal-independent alpha-mannosidase</fullName>
    </submittedName>
</protein>
<keyword evidence="2" id="KW-1185">Reference proteome</keyword>
<dbReference type="KEGG" id="byl:A4V09_15845"/>
<dbReference type="SMART" id="SM01149">
    <property type="entry name" value="DUF1237"/>
    <property type="match status" value="1"/>
</dbReference>
<evidence type="ECO:0000313" key="2">
    <source>
        <dbReference type="Proteomes" id="UP000092574"/>
    </source>
</evidence>
<dbReference type="OrthoDB" id="181472at2"/>